<keyword evidence="2 7" id="KW-0805">Transcription regulation</keyword>
<feature type="DNA-binding region" description="H-T-H motif" evidence="7">
    <location>
        <begin position="255"/>
        <end position="274"/>
    </location>
</feature>
<dbReference type="PANTHER" id="PTHR30376:SF3">
    <property type="entry name" value="RNA POLYMERASE SIGMA FACTOR RPOH"/>
    <property type="match status" value="1"/>
</dbReference>
<dbReference type="PIRSF" id="PIRSF000770">
    <property type="entry name" value="RNA_pol_sigma-SigE/K"/>
    <property type="match status" value="1"/>
</dbReference>
<organism evidence="11 12">
    <name type="scientific">Zophobihabitans entericus</name>
    <dbReference type="NCBI Taxonomy" id="1635327"/>
    <lineage>
        <taxon>Bacteria</taxon>
        <taxon>Pseudomonadati</taxon>
        <taxon>Pseudomonadota</taxon>
        <taxon>Gammaproteobacteria</taxon>
        <taxon>Orbales</taxon>
        <taxon>Orbaceae</taxon>
        <taxon>Zophobihabitans</taxon>
    </lineage>
</organism>
<protein>
    <recommendedName>
        <fullName evidence="7 8">RNA polymerase sigma factor RpoH</fullName>
    </recommendedName>
    <alternativeName>
        <fullName evidence="7">RNA polymerase sigma-32 factor</fullName>
    </alternativeName>
</protein>
<reference evidence="11 12" key="1">
    <citation type="submission" date="2020-03" db="EMBL/GenBank/DDBJ databases">
        <title>Complete genome sequence of Orbus sp. IPMB12 (BCRC 80908).</title>
        <authorList>
            <person name="Lo W.-S."/>
            <person name="Chang T.-H."/>
            <person name="Kuo C.-H."/>
        </authorList>
    </citation>
    <scope>NUCLEOTIDE SEQUENCE [LARGE SCALE GENOMIC DNA]</scope>
    <source>
        <strain evidence="11 12">IPMB12</strain>
    </source>
</reference>
<comment type="caution">
    <text evidence="7">Lacks conserved residue(s) required for the propagation of feature annotation.</text>
</comment>
<dbReference type="InterPro" id="IPR014284">
    <property type="entry name" value="RNA_pol_sigma-70_dom"/>
</dbReference>
<dbReference type="PANTHER" id="PTHR30376">
    <property type="entry name" value="SIGMA FACTOR RPOH HEAT SHOCK RELATED"/>
    <property type="match status" value="1"/>
</dbReference>
<evidence type="ECO:0000256" key="2">
    <source>
        <dbReference type="ARBA" id="ARBA00023015"/>
    </source>
</evidence>
<dbReference type="FunFam" id="1.20.120.1810:FF:000001">
    <property type="entry name" value="RNA polymerase sigma factor RpoH"/>
    <property type="match status" value="1"/>
</dbReference>
<evidence type="ECO:0000313" key="11">
    <source>
        <dbReference type="EMBL" id="QIQ20681.1"/>
    </source>
</evidence>
<feature type="domain" description="RNA polymerase sigma-70" evidence="10">
    <location>
        <begin position="254"/>
        <end position="280"/>
    </location>
</feature>
<dbReference type="InterPro" id="IPR036388">
    <property type="entry name" value="WH-like_DNA-bd_sf"/>
</dbReference>
<dbReference type="NCBIfam" id="TIGR02392">
    <property type="entry name" value="rpoH_proteo"/>
    <property type="match status" value="1"/>
</dbReference>
<name>A0A6G9I8Y4_9GAMM</name>
<dbReference type="AlphaFoldDB" id="A0A6G9I8Y4"/>
<comment type="subunit">
    <text evidence="7">Interacts with the RNA polymerase core enzyme.</text>
</comment>
<dbReference type="FunCoup" id="A0A6G9I8Y4">
    <property type="interactions" value="146"/>
</dbReference>
<dbReference type="GO" id="GO:0016987">
    <property type="term" value="F:sigma factor activity"/>
    <property type="evidence" value="ECO:0007669"/>
    <property type="project" value="UniProtKB-UniRule"/>
</dbReference>
<dbReference type="GO" id="GO:0006352">
    <property type="term" value="P:DNA-templated transcription initiation"/>
    <property type="evidence" value="ECO:0007669"/>
    <property type="project" value="UniProtKB-UniRule"/>
</dbReference>
<dbReference type="GO" id="GO:0003677">
    <property type="term" value="F:DNA binding"/>
    <property type="evidence" value="ECO:0007669"/>
    <property type="project" value="UniProtKB-UniRule"/>
</dbReference>
<keyword evidence="4 7" id="KW-0731">Sigma factor</keyword>
<dbReference type="InterPro" id="IPR013324">
    <property type="entry name" value="RNA_pol_sigma_r3/r4-like"/>
</dbReference>
<evidence type="ECO:0000256" key="1">
    <source>
        <dbReference type="ARBA" id="ARBA00022490"/>
    </source>
</evidence>
<dbReference type="KEGG" id="orb:IPMB12_02690"/>
<dbReference type="Pfam" id="PF00140">
    <property type="entry name" value="Sigma70_r1_2"/>
    <property type="match status" value="1"/>
</dbReference>
<keyword evidence="1 7" id="KW-0963">Cytoplasm</keyword>
<dbReference type="GO" id="GO:0005737">
    <property type="term" value="C:cytoplasm"/>
    <property type="evidence" value="ECO:0007669"/>
    <property type="project" value="UniProtKB-SubCell"/>
</dbReference>
<dbReference type="Gene3D" id="1.20.120.1810">
    <property type="match status" value="1"/>
</dbReference>
<keyword evidence="5 7" id="KW-0238">DNA-binding</keyword>
<feature type="domain" description="RNA polymerase sigma-70" evidence="9">
    <location>
        <begin position="79"/>
        <end position="92"/>
    </location>
</feature>
<dbReference type="Proteomes" id="UP000501168">
    <property type="component" value="Chromosome"/>
</dbReference>
<comment type="subcellular location">
    <subcellularLocation>
        <location evidence="7">Cytoplasm</location>
    </subcellularLocation>
</comment>
<dbReference type="InterPro" id="IPR050813">
    <property type="entry name" value="Sigma-70_Factor"/>
</dbReference>
<keyword evidence="12" id="KW-1185">Reference proteome</keyword>
<dbReference type="InParanoid" id="A0A6G9I8Y4"/>
<dbReference type="InterPro" id="IPR013325">
    <property type="entry name" value="RNA_pol_sigma_r2"/>
</dbReference>
<evidence type="ECO:0000256" key="5">
    <source>
        <dbReference type="ARBA" id="ARBA00023125"/>
    </source>
</evidence>
<evidence type="ECO:0000256" key="6">
    <source>
        <dbReference type="ARBA" id="ARBA00023163"/>
    </source>
</evidence>
<sequence length="286" mass="32749">MNAQVKMPTVALVPQGSIEAYVRMINTYPMLTAEEEKELGERLYYHDDVEAAKQLILSHLRFVAHVARNYSGYGLPQADLIQEGNIGLMKAVRRFNPEMGVRLVSFAVHWIKAEIHEYVLKNWRIVKVATTKAQRKLFFNLRKSKQRLGWFNNEEIGIVADELGVSRKDVMEMESRMAAQDMSFDIDNDDDDNSIVAPALYLQDESSNFSETIENDNWDNDAADKLNSALESLDERSQDIIKARWLDADDSKSTLQELASKYNVSAERIRQLEKNAMKKLRTAIEA</sequence>
<dbReference type="NCBIfam" id="TIGR02937">
    <property type="entry name" value="sigma70-ECF"/>
    <property type="match status" value="1"/>
</dbReference>
<keyword evidence="3 7" id="KW-0346">Stress response</keyword>
<feature type="short sequence motif" description="Interaction with polymerase core subunit RpoC" evidence="7">
    <location>
        <begin position="79"/>
        <end position="82"/>
    </location>
</feature>
<evidence type="ECO:0000256" key="3">
    <source>
        <dbReference type="ARBA" id="ARBA00023016"/>
    </source>
</evidence>
<accession>A0A6G9I8Y4</accession>
<dbReference type="CDD" id="cd06171">
    <property type="entry name" value="Sigma70_r4"/>
    <property type="match status" value="1"/>
</dbReference>
<dbReference type="NCBIfam" id="NF005143">
    <property type="entry name" value="PRK06596.1"/>
    <property type="match status" value="1"/>
</dbReference>
<dbReference type="HAMAP" id="MF_00961">
    <property type="entry name" value="Sigma70_RpoH"/>
    <property type="match status" value="1"/>
</dbReference>
<dbReference type="FunFam" id="1.10.10.10:FF:000285">
    <property type="entry name" value="RNA polymerase sigma factor RpoH"/>
    <property type="match status" value="1"/>
</dbReference>
<comment type="similarity">
    <text evidence="7">Belongs to the sigma-70 factor family. RpoH subfamily.</text>
</comment>
<dbReference type="GO" id="GO:0009408">
    <property type="term" value="P:response to heat"/>
    <property type="evidence" value="ECO:0007669"/>
    <property type="project" value="UniProtKB-UniRule"/>
</dbReference>
<dbReference type="RefSeq" id="WP_166914701.1">
    <property type="nucleotide sequence ID" value="NZ_CP050253.1"/>
</dbReference>
<keyword evidence="6 7" id="KW-0804">Transcription</keyword>
<feature type="region of interest" description="Sigma-70 factor domain-2" evidence="7">
    <location>
        <begin position="55"/>
        <end position="124"/>
    </location>
</feature>
<evidence type="ECO:0000256" key="8">
    <source>
        <dbReference type="NCBIfam" id="TIGR02392"/>
    </source>
</evidence>
<evidence type="ECO:0000259" key="10">
    <source>
        <dbReference type="PROSITE" id="PS00716"/>
    </source>
</evidence>
<gene>
    <name evidence="7 11" type="primary">rpoH</name>
    <name evidence="11" type="ORF">IPMB12_02690</name>
</gene>
<dbReference type="InterPro" id="IPR009042">
    <property type="entry name" value="RNA_pol_sigma70_r1_2"/>
</dbReference>
<comment type="function">
    <text evidence="7">Sigma factors are initiation factors that promote the attachment of RNA polymerase to specific initiation sites and are then released. This sigma factor is involved in regulation of expression of heat shock genes.</text>
</comment>
<evidence type="ECO:0000256" key="7">
    <source>
        <dbReference type="HAMAP-Rule" id="MF_00961"/>
    </source>
</evidence>
<dbReference type="Pfam" id="PF04545">
    <property type="entry name" value="Sigma70_r4"/>
    <property type="match status" value="1"/>
</dbReference>
<dbReference type="InterPro" id="IPR007630">
    <property type="entry name" value="RNA_pol_sigma70_r4"/>
</dbReference>
<dbReference type="PROSITE" id="PS00716">
    <property type="entry name" value="SIGMA70_2"/>
    <property type="match status" value="1"/>
</dbReference>
<dbReference type="SUPFAM" id="SSF88946">
    <property type="entry name" value="Sigma2 domain of RNA polymerase sigma factors"/>
    <property type="match status" value="1"/>
</dbReference>
<dbReference type="SUPFAM" id="SSF88659">
    <property type="entry name" value="Sigma3 and sigma4 domains of RNA polymerase sigma factors"/>
    <property type="match status" value="1"/>
</dbReference>
<evidence type="ECO:0000256" key="4">
    <source>
        <dbReference type="ARBA" id="ARBA00023082"/>
    </source>
</evidence>
<dbReference type="InterPro" id="IPR012759">
    <property type="entry name" value="RNA_pol_sigma_RpoH_proteobac"/>
</dbReference>
<evidence type="ECO:0000259" key="9">
    <source>
        <dbReference type="PROSITE" id="PS00715"/>
    </source>
</evidence>
<dbReference type="InterPro" id="IPR007627">
    <property type="entry name" value="RNA_pol_sigma70_r2"/>
</dbReference>
<evidence type="ECO:0000313" key="12">
    <source>
        <dbReference type="Proteomes" id="UP000501168"/>
    </source>
</evidence>
<dbReference type="EMBL" id="CP050253">
    <property type="protein sequence ID" value="QIQ20681.1"/>
    <property type="molecule type" value="Genomic_DNA"/>
</dbReference>
<proteinExistence type="inferred from homology"/>
<dbReference type="PROSITE" id="PS00715">
    <property type="entry name" value="SIGMA70_1"/>
    <property type="match status" value="1"/>
</dbReference>
<dbReference type="Gene3D" id="1.10.10.10">
    <property type="entry name" value="Winged helix-like DNA-binding domain superfamily/Winged helix DNA-binding domain"/>
    <property type="match status" value="1"/>
</dbReference>
<dbReference type="Pfam" id="PF04542">
    <property type="entry name" value="Sigma70_r2"/>
    <property type="match status" value="1"/>
</dbReference>
<dbReference type="PRINTS" id="PR00046">
    <property type="entry name" value="SIGMA70FCT"/>
</dbReference>
<dbReference type="InterPro" id="IPR000943">
    <property type="entry name" value="RNA_pol_sigma70"/>
</dbReference>